<protein>
    <submittedName>
        <fullName evidence="2">Uncharacterized protein</fullName>
    </submittedName>
</protein>
<feature type="compositionally biased region" description="Basic residues" evidence="1">
    <location>
        <begin position="108"/>
        <end position="125"/>
    </location>
</feature>
<keyword evidence="3" id="KW-1185">Reference proteome</keyword>
<dbReference type="AlphaFoldDB" id="A0AAW1V4W6"/>
<sequence length="368" mass="40740">MGINSESHTVQQDPKWLVRRKTLEKPGSPSPSASIRLAGPGMAEERSSMLLPCSEGLVSQRLGKENPEIKPSTVASDPERAAVKGTGDAGESLPTKVGCSTDSGGSKKPAKIGRKTRTKSARRKEKIQDGVEEELFYTPDKEVGRRGSCNMEDVLADLNTPMSLREERESLDRLTAQGERSVFLSRQNVESAPGTSTPFKDNLLESEEEDERGIFSFLLGTKKGEKRKRLDLSSISSEGSRVTRLLGAFTCAKSELEEIMQFPGMEESTKRRLGEICKTIESTIEEEQNDRASVNKREFGTQTEDEKFVRRQVRAAEVRALIKENMSEEELTRIVEMELAEGGIQRAGEGHSHYVTGAGRRHRDLGHS</sequence>
<dbReference type="EMBL" id="JARQZJ010000107">
    <property type="protein sequence ID" value="KAK9887327.1"/>
    <property type="molecule type" value="Genomic_DNA"/>
</dbReference>
<organism evidence="2 3">
    <name type="scientific">Henosepilachna vigintioctopunctata</name>
    <dbReference type="NCBI Taxonomy" id="420089"/>
    <lineage>
        <taxon>Eukaryota</taxon>
        <taxon>Metazoa</taxon>
        <taxon>Ecdysozoa</taxon>
        <taxon>Arthropoda</taxon>
        <taxon>Hexapoda</taxon>
        <taxon>Insecta</taxon>
        <taxon>Pterygota</taxon>
        <taxon>Neoptera</taxon>
        <taxon>Endopterygota</taxon>
        <taxon>Coleoptera</taxon>
        <taxon>Polyphaga</taxon>
        <taxon>Cucujiformia</taxon>
        <taxon>Coccinelloidea</taxon>
        <taxon>Coccinellidae</taxon>
        <taxon>Epilachninae</taxon>
        <taxon>Epilachnini</taxon>
        <taxon>Henosepilachna</taxon>
    </lineage>
</organism>
<accession>A0AAW1V4W6</accession>
<feature type="region of interest" description="Disordered" evidence="1">
    <location>
        <begin position="22"/>
        <end position="46"/>
    </location>
</feature>
<reference evidence="2 3" key="1">
    <citation type="submission" date="2023-03" db="EMBL/GenBank/DDBJ databases">
        <title>Genome insight into feeding habits of ladybird beetles.</title>
        <authorList>
            <person name="Li H.-S."/>
            <person name="Huang Y.-H."/>
            <person name="Pang H."/>
        </authorList>
    </citation>
    <scope>NUCLEOTIDE SEQUENCE [LARGE SCALE GENOMIC DNA]</scope>
    <source>
        <strain evidence="2">SYSU_2023b</strain>
        <tissue evidence="2">Whole body</tissue>
    </source>
</reference>
<dbReference type="Proteomes" id="UP001431783">
    <property type="component" value="Unassembled WGS sequence"/>
</dbReference>
<gene>
    <name evidence="2" type="ORF">WA026_021635</name>
</gene>
<feature type="region of interest" description="Disordered" evidence="1">
    <location>
        <begin position="60"/>
        <end position="125"/>
    </location>
</feature>
<feature type="region of interest" description="Disordered" evidence="1">
    <location>
        <begin position="348"/>
        <end position="368"/>
    </location>
</feature>
<name>A0AAW1V4W6_9CUCU</name>
<evidence type="ECO:0000256" key="1">
    <source>
        <dbReference type="SAM" id="MobiDB-lite"/>
    </source>
</evidence>
<comment type="caution">
    <text evidence="2">The sequence shown here is derived from an EMBL/GenBank/DDBJ whole genome shotgun (WGS) entry which is preliminary data.</text>
</comment>
<proteinExistence type="predicted"/>
<evidence type="ECO:0000313" key="2">
    <source>
        <dbReference type="EMBL" id="KAK9887327.1"/>
    </source>
</evidence>
<evidence type="ECO:0000313" key="3">
    <source>
        <dbReference type="Proteomes" id="UP001431783"/>
    </source>
</evidence>
<feature type="compositionally biased region" description="Basic residues" evidence="1">
    <location>
        <begin position="359"/>
        <end position="368"/>
    </location>
</feature>